<dbReference type="AlphaFoldDB" id="A0A939PT63"/>
<organism evidence="3 4">
    <name type="scientific">Actinomadura barringtoniae</name>
    <dbReference type="NCBI Taxonomy" id="1427535"/>
    <lineage>
        <taxon>Bacteria</taxon>
        <taxon>Bacillati</taxon>
        <taxon>Actinomycetota</taxon>
        <taxon>Actinomycetes</taxon>
        <taxon>Streptosporangiales</taxon>
        <taxon>Thermomonosporaceae</taxon>
        <taxon>Actinomadura</taxon>
    </lineage>
</organism>
<protein>
    <submittedName>
        <fullName evidence="3">PPOX class F420-dependent oxidoreductase</fullName>
        <ecNumber evidence="3">1.-.-.-</ecNumber>
    </submittedName>
</protein>
<gene>
    <name evidence="3" type="ORF">J4573_52545</name>
</gene>
<dbReference type="InterPro" id="IPR024031">
    <property type="entry name" value="MSMEG_5819/OxyR"/>
</dbReference>
<dbReference type="InterPro" id="IPR011576">
    <property type="entry name" value="Pyridox_Oxase_N"/>
</dbReference>
<dbReference type="InterPro" id="IPR012349">
    <property type="entry name" value="Split_barrel_FMN-bd"/>
</dbReference>
<keyword evidence="4" id="KW-1185">Reference proteome</keyword>
<dbReference type="NCBIfam" id="TIGR04023">
    <property type="entry name" value="PPOX_MSMEG_5819"/>
    <property type="match status" value="1"/>
</dbReference>
<dbReference type="PANTHER" id="PTHR35176">
    <property type="entry name" value="HEME OXYGENASE HI_0854-RELATED"/>
    <property type="match status" value="1"/>
</dbReference>
<dbReference type="GO" id="GO:0005829">
    <property type="term" value="C:cytosol"/>
    <property type="evidence" value="ECO:0007669"/>
    <property type="project" value="TreeGrafter"/>
</dbReference>
<dbReference type="InterPro" id="IPR052019">
    <property type="entry name" value="F420H2_bilvrd_red/Heme_oxyg"/>
</dbReference>
<proteinExistence type="predicted"/>
<dbReference type="Pfam" id="PF01243">
    <property type="entry name" value="PNPOx_N"/>
    <property type="match status" value="1"/>
</dbReference>
<dbReference type="EC" id="1.-.-.-" evidence="3"/>
<dbReference type="EMBL" id="JAGEOJ010000042">
    <property type="protein sequence ID" value="MBO2455789.1"/>
    <property type="molecule type" value="Genomic_DNA"/>
</dbReference>
<dbReference type="RefSeq" id="WP_208264029.1">
    <property type="nucleotide sequence ID" value="NZ_JAGEOJ010000042.1"/>
</dbReference>
<evidence type="ECO:0000256" key="1">
    <source>
        <dbReference type="ARBA" id="ARBA00023002"/>
    </source>
</evidence>
<reference evidence="3" key="1">
    <citation type="submission" date="2021-03" db="EMBL/GenBank/DDBJ databases">
        <authorList>
            <person name="Kanchanasin P."/>
            <person name="Saeng-In P."/>
            <person name="Phongsopitanun W."/>
            <person name="Yuki M."/>
            <person name="Kudo T."/>
            <person name="Ohkuma M."/>
            <person name="Tanasupawat S."/>
        </authorList>
    </citation>
    <scope>NUCLEOTIDE SEQUENCE</scope>
    <source>
        <strain evidence="3">GKU 128</strain>
    </source>
</reference>
<dbReference type="Gene3D" id="2.30.110.10">
    <property type="entry name" value="Electron Transport, Fmn-binding Protein, Chain A"/>
    <property type="match status" value="1"/>
</dbReference>
<accession>A0A939PT63</accession>
<dbReference type="Proteomes" id="UP000669179">
    <property type="component" value="Unassembled WGS sequence"/>
</dbReference>
<name>A0A939PT63_9ACTN</name>
<sequence>MSLTDEEHAYVESQPLGRLATVGPKGDPQNNPVGVFYNDETGTVDIYGHGLAGSRKFRNVQKNDQVAIVVDDLASTDPWTVRGIEIRGRAEALTGIDPPMPGFSPDVIRIHPRTIFSWGINAGEEGMVKRTVG</sequence>
<evidence type="ECO:0000259" key="2">
    <source>
        <dbReference type="Pfam" id="PF01243"/>
    </source>
</evidence>
<dbReference type="GO" id="GO:0016627">
    <property type="term" value="F:oxidoreductase activity, acting on the CH-CH group of donors"/>
    <property type="evidence" value="ECO:0007669"/>
    <property type="project" value="TreeGrafter"/>
</dbReference>
<feature type="domain" description="Pyridoxamine 5'-phosphate oxidase N-terminal" evidence="2">
    <location>
        <begin position="3"/>
        <end position="94"/>
    </location>
</feature>
<dbReference type="GO" id="GO:0070967">
    <property type="term" value="F:coenzyme F420 binding"/>
    <property type="evidence" value="ECO:0007669"/>
    <property type="project" value="TreeGrafter"/>
</dbReference>
<evidence type="ECO:0000313" key="4">
    <source>
        <dbReference type="Proteomes" id="UP000669179"/>
    </source>
</evidence>
<dbReference type="PANTHER" id="PTHR35176:SF6">
    <property type="entry name" value="HEME OXYGENASE HI_0854-RELATED"/>
    <property type="match status" value="1"/>
</dbReference>
<comment type="caution">
    <text evidence="3">The sequence shown here is derived from an EMBL/GenBank/DDBJ whole genome shotgun (WGS) entry which is preliminary data.</text>
</comment>
<dbReference type="SUPFAM" id="SSF50475">
    <property type="entry name" value="FMN-binding split barrel"/>
    <property type="match status" value="1"/>
</dbReference>
<evidence type="ECO:0000313" key="3">
    <source>
        <dbReference type="EMBL" id="MBO2455789.1"/>
    </source>
</evidence>
<keyword evidence="1 3" id="KW-0560">Oxidoreductase</keyword>